<proteinExistence type="predicted"/>
<dbReference type="PANTHER" id="PTHR30273:SF2">
    <property type="entry name" value="PROTEIN FECR"/>
    <property type="match status" value="1"/>
</dbReference>
<keyword evidence="1" id="KW-1133">Transmembrane helix</keyword>
<dbReference type="Gene3D" id="3.55.50.30">
    <property type="match status" value="1"/>
</dbReference>
<feature type="domain" description="Protein FecR C-terminal" evidence="3">
    <location>
        <begin position="252"/>
        <end position="320"/>
    </location>
</feature>
<sequence length="327" mass="37436">MYMPQNDKFLHTITEYLNDTSDDALQSEIERFRAESAENERYYLEIERIWNYSARASRLDGVNISASTQRFKENLKPHTSSRSIRLTWFSRVAAAVLVLSIGYWTYLQITEPTYLIKATVKNQLDSLRLTDGSTIILAENSELKYPDKFEGPTREVVLAKGQAFFKIAKDKKHPFKVLMNESEVVVLGTSFNIKLTATNIDLGVKTGRVMFSPYKHGPTSLLTAGQALSYDAKKKEFLTKRAENQDAWLTKELVFSDAPLEEVCTQLTDYYGIPVKLQDHKQSSKKLNARFSNQSLDEVLLVLHETYDFNIKKENNQIILTTPKPIN</sequence>
<reference evidence="4 5" key="1">
    <citation type="submission" date="2017-04" db="EMBL/GenBank/DDBJ databases">
        <authorList>
            <person name="Afonso C.L."/>
            <person name="Miller P.J."/>
            <person name="Scott M.A."/>
            <person name="Spackman E."/>
            <person name="Goraichik I."/>
            <person name="Dimitrov K.M."/>
            <person name="Suarez D.L."/>
            <person name="Swayne D.E."/>
        </authorList>
    </citation>
    <scope>NUCLEOTIDE SEQUENCE [LARGE SCALE GENOMIC DNA]</scope>
    <source>
        <strain evidence="4 5">DSM 19625</strain>
    </source>
</reference>
<dbReference type="Proteomes" id="UP000192678">
    <property type="component" value="Unassembled WGS sequence"/>
</dbReference>
<evidence type="ECO:0000313" key="5">
    <source>
        <dbReference type="Proteomes" id="UP000192678"/>
    </source>
</evidence>
<dbReference type="Gene3D" id="2.60.120.1440">
    <property type="match status" value="1"/>
</dbReference>
<organism evidence="4 5">
    <name type="scientific">Pedobacter nyackensis</name>
    <dbReference type="NCBI Taxonomy" id="475255"/>
    <lineage>
        <taxon>Bacteria</taxon>
        <taxon>Pseudomonadati</taxon>
        <taxon>Bacteroidota</taxon>
        <taxon>Sphingobacteriia</taxon>
        <taxon>Sphingobacteriales</taxon>
        <taxon>Sphingobacteriaceae</taxon>
        <taxon>Pedobacter</taxon>
    </lineage>
</organism>
<feature type="domain" description="FecR protein" evidence="2">
    <location>
        <begin position="120"/>
        <end position="209"/>
    </location>
</feature>
<name>A0A1W2C2L1_9SPHI</name>
<dbReference type="STRING" id="475255.SAMN04488101_10378"/>
<dbReference type="GO" id="GO:0016989">
    <property type="term" value="F:sigma factor antagonist activity"/>
    <property type="evidence" value="ECO:0007669"/>
    <property type="project" value="TreeGrafter"/>
</dbReference>
<evidence type="ECO:0000313" key="4">
    <source>
        <dbReference type="EMBL" id="SMC79419.1"/>
    </source>
</evidence>
<gene>
    <name evidence="4" type="ORF">SAMN04488101_10378</name>
</gene>
<dbReference type="Pfam" id="PF16344">
    <property type="entry name" value="FecR_C"/>
    <property type="match status" value="1"/>
</dbReference>
<keyword evidence="1" id="KW-0472">Membrane</keyword>
<dbReference type="PIRSF" id="PIRSF018266">
    <property type="entry name" value="FecR"/>
    <property type="match status" value="1"/>
</dbReference>
<evidence type="ECO:0000256" key="1">
    <source>
        <dbReference type="SAM" id="Phobius"/>
    </source>
</evidence>
<protein>
    <submittedName>
        <fullName evidence="4">FecR family protein</fullName>
    </submittedName>
</protein>
<feature type="transmembrane region" description="Helical" evidence="1">
    <location>
        <begin position="88"/>
        <end position="107"/>
    </location>
</feature>
<dbReference type="InterPro" id="IPR012373">
    <property type="entry name" value="Ferrdict_sens_TM"/>
</dbReference>
<keyword evidence="1" id="KW-0812">Transmembrane</keyword>
<dbReference type="InterPro" id="IPR032508">
    <property type="entry name" value="FecR_C"/>
</dbReference>
<accession>A0A1W2C2L1</accession>
<evidence type="ECO:0000259" key="3">
    <source>
        <dbReference type="Pfam" id="PF16344"/>
    </source>
</evidence>
<dbReference type="PANTHER" id="PTHR30273">
    <property type="entry name" value="PERIPLASMIC SIGNAL SENSOR AND SIGMA FACTOR ACTIVATOR FECR-RELATED"/>
    <property type="match status" value="1"/>
</dbReference>
<evidence type="ECO:0000259" key="2">
    <source>
        <dbReference type="Pfam" id="PF04773"/>
    </source>
</evidence>
<dbReference type="EMBL" id="FWYB01000003">
    <property type="protein sequence ID" value="SMC79419.1"/>
    <property type="molecule type" value="Genomic_DNA"/>
</dbReference>
<dbReference type="Pfam" id="PF04773">
    <property type="entry name" value="FecR"/>
    <property type="match status" value="1"/>
</dbReference>
<keyword evidence="5" id="KW-1185">Reference proteome</keyword>
<dbReference type="AlphaFoldDB" id="A0A1W2C2L1"/>
<dbReference type="InterPro" id="IPR006860">
    <property type="entry name" value="FecR"/>
</dbReference>